<protein>
    <recommendedName>
        <fullName evidence="3">DUF1501 domain-containing protein</fullName>
    </recommendedName>
</protein>
<name>A0A7W7YDE4_9BACT</name>
<dbReference type="InterPro" id="IPR010869">
    <property type="entry name" value="DUF1501"/>
</dbReference>
<evidence type="ECO:0008006" key="3">
    <source>
        <dbReference type="Google" id="ProtNLM"/>
    </source>
</evidence>
<organism evidence="1 2">
    <name type="scientific">Prosthecobacter vanneervenii</name>
    <dbReference type="NCBI Taxonomy" id="48466"/>
    <lineage>
        <taxon>Bacteria</taxon>
        <taxon>Pseudomonadati</taxon>
        <taxon>Verrucomicrobiota</taxon>
        <taxon>Verrucomicrobiia</taxon>
        <taxon>Verrucomicrobiales</taxon>
        <taxon>Verrucomicrobiaceae</taxon>
        <taxon>Prosthecobacter</taxon>
    </lineage>
</organism>
<evidence type="ECO:0000313" key="2">
    <source>
        <dbReference type="Proteomes" id="UP000590740"/>
    </source>
</evidence>
<dbReference type="PANTHER" id="PTHR43737:SF1">
    <property type="entry name" value="DUF1501 DOMAIN-CONTAINING PROTEIN"/>
    <property type="match status" value="1"/>
</dbReference>
<dbReference type="RefSeq" id="WP_184341319.1">
    <property type="nucleotide sequence ID" value="NZ_JACHIG010000008.1"/>
</dbReference>
<proteinExistence type="predicted"/>
<dbReference type="PANTHER" id="PTHR43737">
    <property type="entry name" value="BLL7424 PROTEIN"/>
    <property type="match status" value="1"/>
</dbReference>
<dbReference type="Proteomes" id="UP000590740">
    <property type="component" value="Unassembled WGS sequence"/>
</dbReference>
<dbReference type="SUPFAM" id="SSF53649">
    <property type="entry name" value="Alkaline phosphatase-like"/>
    <property type="match status" value="1"/>
</dbReference>
<sequence>MLSIHSHSGGGYCDGVSRRNFLKIGGLAMGGISLNDVLHAEAVQKTGRSHKAVIMIFLPGGPSHQDMFDMKPDAPGEVRGEFKPISTNVPGIQICEHLPRLAKMMDKCTLIRSLADCDSRHDAFQCLTGRSTKQQPPGGWPSMGAVVSRLQGVTNPAMPPFVGLSPKMGHMEWARTGEPGFLGVAHAPFQPNRGGGTEDMSLHGITLDRLRDRKTLLSSFDTFRRDIDATGLMGGVDVFNEQALNVLASPRLLEALDLSREDPRIVERYGKGENRNRDDGGPRLPEHFLAARRLVEAGARVVTLAFSRWDYHSNNFGQLREDLPLLDSGLTALISDLHERGLDQDVSVVVWGEFGRTPIINNKGGRDHWPRVASALLACGGMRHGQVIGATDKLAGEPTERPVAFGEVFATLYHQMGIDVTKATLTDLTGRPQYLVDGHLPMPELV</sequence>
<dbReference type="InterPro" id="IPR017850">
    <property type="entry name" value="Alkaline_phosphatase_core_sf"/>
</dbReference>
<reference evidence="1 2" key="1">
    <citation type="submission" date="2020-08" db="EMBL/GenBank/DDBJ databases">
        <title>Genomic Encyclopedia of Type Strains, Phase IV (KMG-IV): sequencing the most valuable type-strain genomes for metagenomic binning, comparative biology and taxonomic classification.</title>
        <authorList>
            <person name="Goeker M."/>
        </authorList>
    </citation>
    <scope>NUCLEOTIDE SEQUENCE [LARGE SCALE GENOMIC DNA]</scope>
    <source>
        <strain evidence="1 2">DSM 12252</strain>
    </source>
</reference>
<accession>A0A7W7YDE4</accession>
<dbReference type="Pfam" id="PF07394">
    <property type="entry name" value="DUF1501"/>
    <property type="match status" value="1"/>
</dbReference>
<keyword evidence="2" id="KW-1185">Reference proteome</keyword>
<dbReference type="AlphaFoldDB" id="A0A7W7YDE4"/>
<dbReference type="PROSITE" id="PS51318">
    <property type="entry name" value="TAT"/>
    <property type="match status" value="1"/>
</dbReference>
<gene>
    <name evidence="1" type="ORF">HNQ65_003563</name>
</gene>
<comment type="caution">
    <text evidence="1">The sequence shown here is derived from an EMBL/GenBank/DDBJ whole genome shotgun (WGS) entry which is preliminary data.</text>
</comment>
<dbReference type="EMBL" id="JACHIG010000008">
    <property type="protein sequence ID" value="MBB5033972.1"/>
    <property type="molecule type" value="Genomic_DNA"/>
</dbReference>
<evidence type="ECO:0000313" key="1">
    <source>
        <dbReference type="EMBL" id="MBB5033972.1"/>
    </source>
</evidence>
<dbReference type="InterPro" id="IPR006311">
    <property type="entry name" value="TAT_signal"/>
</dbReference>